<organism evidence="2 3">
    <name type="scientific">Thiorhodovibrio frisius</name>
    <dbReference type="NCBI Taxonomy" id="631362"/>
    <lineage>
        <taxon>Bacteria</taxon>
        <taxon>Pseudomonadati</taxon>
        <taxon>Pseudomonadota</taxon>
        <taxon>Gammaproteobacteria</taxon>
        <taxon>Chromatiales</taxon>
        <taxon>Chromatiaceae</taxon>
        <taxon>Thiorhodovibrio</taxon>
    </lineage>
</organism>
<dbReference type="HOGENOM" id="CLU_2829960_0_0_6"/>
<evidence type="ECO:0000256" key="1">
    <source>
        <dbReference type="SAM" id="Phobius"/>
    </source>
</evidence>
<proteinExistence type="predicted"/>
<name>H8Z7G2_9GAMM</name>
<keyword evidence="1" id="KW-0472">Membrane</keyword>
<dbReference type="Proteomes" id="UP000002964">
    <property type="component" value="Unassembled WGS sequence"/>
</dbReference>
<reference evidence="3" key="1">
    <citation type="submission" date="2011-06" db="EMBL/GenBank/DDBJ databases">
        <authorList>
            <consortium name="US DOE Joint Genome Institute (JGI-PGF)"/>
            <person name="Lucas S."/>
            <person name="Han J."/>
            <person name="Lapidus A."/>
            <person name="Cheng J.-F."/>
            <person name="Goodwin L."/>
            <person name="Pitluck S."/>
            <person name="Peters L."/>
            <person name="Land M.L."/>
            <person name="Hauser L."/>
            <person name="Vogl K."/>
            <person name="Liu Z."/>
            <person name="Overmann J."/>
            <person name="Frigaard N.-U."/>
            <person name="Bryant D.A."/>
            <person name="Woyke T.J."/>
        </authorList>
    </citation>
    <scope>NUCLEOTIDE SEQUENCE [LARGE SCALE GENOMIC DNA]</scope>
    <source>
        <strain evidence="3">970</strain>
    </source>
</reference>
<gene>
    <name evidence="2" type="ORF">Thi970DRAFT_04562</name>
</gene>
<reference evidence="2 3" key="2">
    <citation type="submission" date="2011-11" db="EMBL/GenBank/DDBJ databases">
        <authorList>
            <consortium name="US DOE Joint Genome Institute"/>
            <person name="Lucas S."/>
            <person name="Han J."/>
            <person name="Lapidus A."/>
            <person name="Cheng J.-F."/>
            <person name="Goodwin L."/>
            <person name="Pitluck S."/>
            <person name="Peters L."/>
            <person name="Ovchinnikova G."/>
            <person name="Zhang X."/>
            <person name="Detter J.C."/>
            <person name="Han C."/>
            <person name="Tapia R."/>
            <person name="Land M."/>
            <person name="Hauser L."/>
            <person name="Kyrpides N."/>
            <person name="Ivanova N."/>
            <person name="Pagani I."/>
            <person name="Vogl K."/>
            <person name="Liu Z."/>
            <person name="Overmann J."/>
            <person name="Frigaard N.-U."/>
            <person name="Bryant D."/>
            <person name="Woyke T."/>
        </authorList>
    </citation>
    <scope>NUCLEOTIDE SEQUENCE [LARGE SCALE GENOMIC DNA]</scope>
    <source>
        <strain evidence="2 3">970</strain>
    </source>
</reference>
<evidence type="ECO:0000313" key="2">
    <source>
        <dbReference type="EMBL" id="EIC20892.1"/>
    </source>
</evidence>
<dbReference type="eggNOG" id="ENOG502ZGCR">
    <property type="taxonomic scope" value="Bacteria"/>
</dbReference>
<protein>
    <submittedName>
        <fullName evidence="2">Uncharacterized protein</fullName>
    </submittedName>
</protein>
<dbReference type="EMBL" id="JH603170">
    <property type="protein sequence ID" value="EIC20892.1"/>
    <property type="molecule type" value="Genomic_DNA"/>
</dbReference>
<feature type="transmembrane region" description="Helical" evidence="1">
    <location>
        <begin position="12"/>
        <end position="33"/>
    </location>
</feature>
<feature type="transmembrane region" description="Helical" evidence="1">
    <location>
        <begin position="39"/>
        <end position="58"/>
    </location>
</feature>
<dbReference type="STRING" id="631362.Thi970DRAFT_04562"/>
<keyword evidence="1" id="KW-0812">Transmembrane</keyword>
<keyword evidence="3" id="KW-1185">Reference proteome</keyword>
<dbReference type="AlphaFoldDB" id="H8Z7G2"/>
<evidence type="ECO:0000313" key="3">
    <source>
        <dbReference type="Proteomes" id="UP000002964"/>
    </source>
</evidence>
<sequence length="66" mass="6908">MTPANTLFSRRCCGGPVLVLSLALIAFGVLFKLLAASGLGWVFLAVGVSTLGLCMLLGQRRCPTEP</sequence>
<keyword evidence="1" id="KW-1133">Transmembrane helix</keyword>
<accession>H8Z7G2</accession>